<evidence type="ECO:0000313" key="2">
    <source>
        <dbReference type="Proteomes" id="UP001201980"/>
    </source>
</evidence>
<evidence type="ECO:0000313" key="1">
    <source>
        <dbReference type="EMBL" id="KAJ2897778.1"/>
    </source>
</evidence>
<dbReference type="AlphaFoldDB" id="A0AAD5RMS1"/>
<name>A0AAD5RMS1_9PEZI</name>
<protein>
    <submittedName>
        <fullName evidence="1">Uncharacterized protein</fullName>
    </submittedName>
</protein>
<reference evidence="1" key="1">
    <citation type="submission" date="2022-07" db="EMBL/GenBank/DDBJ databases">
        <title>Draft genome sequence of Zalerion maritima ATCC 34329, a (micro)plastics degrading marine fungus.</title>
        <authorList>
            <person name="Paco A."/>
            <person name="Goncalves M.F.M."/>
            <person name="Rocha-Santos T.A.P."/>
            <person name="Alves A."/>
        </authorList>
    </citation>
    <scope>NUCLEOTIDE SEQUENCE</scope>
    <source>
        <strain evidence="1">ATCC 34329</strain>
    </source>
</reference>
<organism evidence="1 2">
    <name type="scientific">Zalerion maritima</name>
    <dbReference type="NCBI Taxonomy" id="339359"/>
    <lineage>
        <taxon>Eukaryota</taxon>
        <taxon>Fungi</taxon>
        <taxon>Dikarya</taxon>
        <taxon>Ascomycota</taxon>
        <taxon>Pezizomycotina</taxon>
        <taxon>Sordariomycetes</taxon>
        <taxon>Lulworthiomycetidae</taxon>
        <taxon>Lulworthiales</taxon>
        <taxon>Lulworthiaceae</taxon>
        <taxon>Zalerion</taxon>
    </lineage>
</organism>
<gene>
    <name evidence="1" type="ORF">MKZ38_004401</name>
</gene>
<accession>A0AAD5RMS1</accession>
<keyword evidence="2" id="KW-1185">Reference proteome</keyword>
<dbReference type="Proteomes" id="UP001201980">
    <property type="component" value="Unassembled WGS sequence"/>
</dbReference>
<comment type="caution">
    <text evidence="1">The sequence shown here is derived from an EMBL/GenBank/DDBJ whole genome shotgun (WGS) entry which is preliminary data.</text>
</comment>
<dbReference type="EMBL" id="JAKWBI020000258">
    <property type="protein sequence ID" value="KAJ2897778.1"/>
    <property type="molecule type" value="Genomic_DNA"/>
</dbReference>
<sequence length="185" mass="20635">MQPLPLPLDFNRKLVELGAEEWLCSRLITRSVNDTLGQRLSKDVRDRTKSGNVLFNKEPAWRGEAVTPPIALGIAEDPEIDILPAEDLQLGIIPPLVQTTTHPTLLRSTPHTFVRVVFHVGVRVGVLSSRLQDLVEVWGFGINQLVLSTAGVHGKVVDSSVVESVQPDMEMRRIVYPEEMDMIVR</sequence>
<proteinExistence type="predicted"/>